<evidence type="ECO:0000256" key="2">
    <source>
        <dbReference type="SAM" id="Phobius"/>
    </source>
</evidence>
<evidence type="ECO:0000313" key="4">
    <source>
        <dbReference type="Proteomes" id="UP000319103"/>
    </source>
</evidence>
<accession>A0A540VZ28</accession>
<feature type="transmembrane region" description="Helical" evidence="2">
    <location>
        <begin position="107"/>
        <end position="126"/>
    </location>
</feature>
<feature type="transmembrane region" description="Helical" evidence="2">
    <location>
        <begin position="77"/>
        <end position="95"/>
    </location>
</feature>
<keyword evidence="2" id="KW-1133">Transmembrane helix</keyword>
<comment type="caution">
    <text evidence="3">The sequence shown here is derived from an EMBL/GenBank/DDBJ whole genome shotgun (WGS) entry which is preliminary data.</text>
</comment>
<evidence type="ECO:0000313" key="3">
    <source>
        <dbReference type="EMBL" id="TQF01993.1"/>
    </source>
</evidence>
<keyword evidence="2" id="KW-0472">Membrane</keyword>
<dbReference type="RefSeq" id="WP_141632709.1">
    <property type="nucleotide sequence ID" value="NZ_VIGB01000003.1"/>
</dbReference>
<dbReference type="OrthoDB" id="10015540at2"/>
<keyword evidence="2" id="KW-0812">Transmembrane</keyword>
<gene>
    <name evidence="3" type="ORF">E6W39_06530</name>
</gene>
<proteinExistence type="predicted"/>
<name>A0A540VZ28_9ACTN</name>
<feature type="region of interest" description="Disordered" evidence="1">
    <location>
        <begin position="1"/>
        <end position="32"/>
    </location>
</feature>
<dbReference type="EMBL" id="VIGB01000003">
    <property type="protein sequence ID" value="TQF01993.1"/>
    <property type="molecule type" value="Genomic_DNA"/>
</dbReference>
<sequence>MTTTQQSSQDQESSSNIPAQAQGALDAVGDTDTTTPAAATTIFAVAEASFKADKTGAEAKMTVPGTSADKLISHASALALPAILIVGIVLTITYGKNSGLPGPVESAVVLILALAVALIAVVRTLGKDH</sequence>
<reference evidence="3 4" key="1">
    <citation type="submission" date="2019-06" db="EMBL/GenBank/DDBJ databases">
        <title>Description of Kitasatospora acidophila sp. nov. isolated from pine grove soil, and reclassification of Streptomyces novaecaesareae to Kitasatospora novaeceasareae comb. nov.</title>
        <authorList>
            <person name="Kim M.J."/>
        </authorList>
    </citation>
    <scope>NUCLEOTIDE SEQUENCE [LARGE SCALE GENOMIC DNA]</scope>
    <source>
        <strain evidence="3 4">MMS16-CNU292</strain>
    </source>
</reference>
<keyword evidence="4" id="KW-1185">Reference proteome</keyword>
<evidence type="ECO:0000256" key="1">
    <source>
        <dbReference type="SAM" id="MobiDB-lite"/>
    </source>
</evidence>
<feature type="compositionally biased region" description="Low complexity" evidence="1">
    <location>
        <begin position="1"/>
        <end position="15"/>
    </location>
</feature>
<dbReference type="AlphaFoldDB" id="A0A540VZ28"/>
<dbReference type="Proteomes" id="UP000319103">
    <property type="component" value="Unassembled WGS sequence"/>
</dbReference>
<organism evidence="3 4">
    <name type="scientific">Kitasatospora acidiphila</name>
    <dbReference type="NCBI Taxonomy" id="2567942"/>
    <lineage>
        <taxon>Bacteria</taxon>
        <taxon>Bacillati</taxon>
        <taxon>Actinomycetota</taxon>
        <taxon>Actinomycetes</taxon>
        <taxon>Kitasatosporales</taxon>
        <taxon>Streptomycetaceae</taxon>
        <taxon>Kitasatospora</taxon>
    </lineage>
</organism>
<protein>
    <submittedName>
        <fullName evidence="3">Uncharacterized protein</fullName>
    </submittedName>
</protein>